<dbReference type="GeneID" id="98122313"/>
<keyword evidence="5" id="KW-1185">Reference proteome</keyword>
<evidence type="ECO:0000256" key="2">
    <source>
        <dbReference type="SAM" id="MobiDB-lite"/>
    </source>
</evidence>
<evidence type="ECO:0000313" key="5">
    <source>
        <dbReference type="Proteomes" id="UP001600064"/>
    </source>
</evidence>
<feature type="compositionally biased region" description="Low complexity" evidence="2">
    <location>
        <begin position="131"/>
        <end position="145"/>
    </location>
</feature>
<feature type="region of interest" description="Disordered" evidence="2">
    <location>
        <begin position="115"/>
        <end position="145"/>
    </location>
</feature>
<evidence type="ECO:0000256" key="1">
    <source>
        <dbReference type="ARBA" id="ARBA00022801"/>
    </source>
</evidence>
<protein>
    <recommendedName>
        <fullName evidence="3">Serine hydrolase domain-containing protein</fullName>
    </recommendedName>
</protein>
<accession>A0ABR4DG29</accession>
<dbReference type="Gene3D" id="3.40.50.1820">
    <property type="entry name" value="alpha/beta hydrolase"/>
    <property type="match status" value="1"/>
</dbReference>
<dbReference type="InterPro" id="IPR029058">
    <property type="entry name" value="AB_hydrolase_fold"/>
</dbReference>
<dbReference type="EMBL" id="JAZGUE010000002">
    <property type="protein sequence ID" value="KAL2269318.1"/>
    <property type="molecule type" value="Genomic_DNA"/>
</dbReference>
<keyword evidence="1" id="KW-0378">Hydrolase</keyword>
<dbReference type="Pfam" id="PF03959">
    <property type="entry name" value="FSH1"/>
    <property type="match status" value="1"/>
</dbReference>
<dbReference type="PANTHER" id="PTHR48070:SF6">
    <property type="entry name" value="ESTERASE OVCA2"/>
    <property type="match status" value="1"/>
</dbReference>
<dbReference type="Proteomes" id="UP001600064">
    <property type="component" value="Unassembled WGS sequence"/>
</dbReference>
<proteinExistence type="predicted"/>
<evidence type="ECO:0000259" key="3">
    <source>
        <dbReference type="Pfam" id="PF03959"/>
    </source>
</evidence>
<feature type="compositionally biased region" description="Polar residues" evidence="2">
    <location>
        <begin position="39"/>
        <end position="58"/>
    </location>
</feature>
<dbReference type="SUPFAM" id="SSF53474">
    <property type="entry name" value="alpha/beta-Hydrolases"/>
    <property type="match status" value="1"/>
</dbReference>
<name>A0ABR4DG29_9PEZI</name>
<dbReference type="RefSeq" id="XP_070868042.1">
    <property type="nucleotide sequence ID" value="XM_071007669.1"/>
</dbReference>
<gene>
    <name evidence="4" type="ORF">VTJ83DRAFT_1502</name>
</gene>
<sequence>MIQSMLQTATRSVRFCAQPLLPRLRFHSKATALNAMGDSVSQPPSRADTPSSRTSTPRIGTPKPKKEVRILMLHGYTQSGPLFRAKTRALEKLLAKILAPSGILPVTVYPTAPNKLSPKDIPGYEARRPPSAQEGGAAAESAAAADDQDIDAWAWFRKDEASGKFRFLQEGMERVADAVREAGGVDAVVGFSQGGCVAGMVAAALEEGRDPGDEGKEHEGWWRKLREANGGRALTFAVSYSGFQAVPRDLQWLYEPKIRTPTLHYIGSLDTVVEEARSQALVARCEEAVVLTHPGGHYVPITKEWVMPLAVFVKKCVEAKADGEREGEVKL</sequence>
<comment type="caution">
    <text evidence="4">The sequence shown here is derived from an EMBL/GenBank/DDBJ whole genome shotgun (WGS) entry which is preliminary data.</text>
</comment>
<dbReference type="InterPro" id="IPR005645">
    <property type="entry name" value="FSH-like_dom"/>
</dbReference>
<feature type="region of interest" description="Disordered" evidence="2">
    <location>
        <begin position="35"/>
        <end position="64"/>
    </location>
</feature>
<dbReference type="PANTHER" id="PTHR48070">
    <property type="entry name" value="ESTERASE OVCA2"/>
    <property type="match status" value="1"/>
</dbReference>
<organism evidence="4 5">
    <name type="scientific">Remersonia thermophila</name>
    <dbReference type="NCBI Taxonomy" id="72144"/>
    <lineage>
        <taxon>Eukaryota</taxon>
        <taxon>Fungi</taxon>
        <taxon>Dikarya</taxon>
        <taxon>Ascomycota</taxon>
        <taxon>Pezizomycotina</taxon>
        <taxon>Sordariomycetes</taxon>
        <taxon>Sordariomycetidae</taxon>
        <taxon>Sordariales</taxon>
        <taxon>Sordariales incertae sedis</taxon>
        <taxon>Remersonia</taxon>
    </lineage>
</organism>
<reference evidence="4 5" key="1">
    <citation type="journal article" date="2024" name="Commun. Biol.">
        <title>Comparative genomic analysis of thermophilic fungi reveals convergent evolutionary adaptations and gene losses.</title>
        <authorList>
            <person name="Steindorff A.S."/>
            <person name="Aguilar-Pontes M.V."/>
            <person name="Robinson A.J."/>
            <person name="Andreopoulos B."/>
            <person name="LaButti K."/>
            <person name="Kuo A."/>
            <person name="Mondo S."/>
            <person name="Riley R."/>
            <person name="Otillar R."/>
            <person name="Haridas S."/>
            <person name="Lipzen A."/>
            <person name="Grimwood J."/>
            <person name="Schmutz J."/>
            <person name="Clum A."/>
            <person name="Reid I.D."/>
            <person name="Moisan M.C."/>
            <person name="Butler G."/>
            <person name="Nguyen T.T.M."/>
            <person name="Dewar K."/>
            <person name="Conant G."/>
            <person name="Drula E."/>
            <person name="Henrissat B."/>
            <person name="Hansel C."/>
            <person name="Singer S."/>
            <person name="Hutchinson M.I."/>
            <person name="de Vries R.P."/>
            <person name="Natvig D.O."/>
            <person name="Powell A.J."/>
            <person name="Tsang A."/>
            <person name="Grigoriev I.V."/>
        </authorList>
    </citation>
    <scope>NUCLEOTIDE SEQUENCE [LARGE SCALE GENOMIC DNA]</scope>
    <source>
        <strain evidence="4 5">ATCC 22073</strain>
    </source>
</reference>
<evidence type="ECO:0000313" key="4">
    <source>
        <dbReference type="EMBL" id="KAL2269318.1"/>
    </source>
</evidence>
<feature type="domain" description="Serine hydrolase" evidence="3">
    <location>
        <begin position="66"/>
        <end position="307"/>
    </location>
</feature>
<dbReference type="InterPro" id="IPR050593">
    <property type="entry name" value="LovG"/>
</dbReference>